<protein>
    <submittedName>
        <fullName evidence="7">Subtilase family protein</fullName>
    </submittedName>
</protein>
<proteinExistence type="inferred from homology"/>
<accession>A0A0C1QXT7</accession>
<gene>
    <name evidence="7" type="ORF">U732_2294</name>
</gene>
<dbReference type="STRING" id="29341.RSJ17_01895"/>
<dbReference type="Pfam" id="PF00082">
    <property type="entry name" value="Peptidase_S8"/>
    <property type="match status" value="1"/>
</dbReference>
<keyword evidence="4 5" id="KW-0720">Serine protease</keyword>
<dbReference type="OrthoDB" id="9798386at2"/>
<dbReference type="GO" id="GO:0006508">
    <property type="term" value="P:proteolysis"/>
    <property type="evidence" value="ECO:0007669"/>
    <property type="project" value="UniProtKB-KW"/>
</dbReference>
<dbReference type="PRINTS" id="PR00723">
    <property type="entry name" value="SUBTILISIN"/>
</dbReference>
<evidence type="ECO:0000256" key="4">
    <source>
        <dbReference type="ARBA" id="ARBA00022825"/>
    </source>
</evidence>
<feature type="active site" description="Charge relay system" evidence="5">
    <location>
        <position position="349"/>
    </location>
</feature>
<comment type="similarity">
    <text evidence="1 5">Belongs to the peptidase S8 family.</text>
</comment>
<dbReference type="AlphaFoldDB" id="A0A0C1QXT7"/>
<sequence length="407" mass="45228">MFSFKRKLSPTLKDALSSNLYNSYRVIIQYRSLKDGLEKKIKSFRGEYLFSIVSINCMVAILNSSAIKRLLEFPEVKYMMLDDYAFLCGRSVLYSNGISLQSNNSILKGNYNLSGRGIGIGIVDSGTYPHSDLTHSNNKIKKFVDLLKGHTYPYDDNGHGTFITGLICGSGYESKGKNKGIAENSHVVMVKAFDNIGKSYISTTLLAIENLIDLSEEFNIKIICLPFETYDISKRVLALYSKLFKKAINNGMIVVVPSGHNGNREDSIRGIATLKEVITVGGMDTTIGNKIYDFSSCGSSRALSKPDFVAACVNVTSLNTDINYVSERDGMKLYPSKLKYSYVDYTGTSIGCGFIAGVCALLYEYNNDLKFEDVYGLLKISSKLLKEKKYMQGNGYINLDNILPQKT</sequence>
<dbReference type="RefSeq" id="WP_039634556.1">
    <property type="nucleotide sequence ID" value="NZ_AYSO01000018.1"/>
</dbReference>
<dbReference type="InterPro" id="IPR000209">
    <property type="entry name" value="Peptidase_S8/S53_dom"/>
</dbReference>
<reference evidence="7 8" key="1">
    <citation type="journal article" date="2015" name="Infect. Genet. Evol.">
        <title>Genomic sequences of six botulinum neurotoxin-producing strains representing three clostridial species illustrate the mobility and diversity of botulinum neurotoxin genes.</title>
        <authorList>
            <person name="Smith T.J."/>
            <person name="Hill K.K."/>
            <person name="Xie G."/>
            <person name="Foley B.T."/>
            <person name="Williamson C.H."/>
            <person name="Foster J.T."/>
            <person name="Johnson S.L."/>
            <person name="Chertkov O."/>
            <person name="Teshima H."/>
            <person name="Gibbons H.S."/>
            <person name="Johnsky L.A."/>
            <person name="Karavis M.A."/>
            <person name="Smith L.A."/>
        </authorList>
    </citation>
    <scope>NUCLEOTIDE SEQUENCE [LARGE SCALE GENOMIC DNA]</scope>
    <source>
        <strain evidence="7 8">CDC 2741</strain>
    </source>
</reference>
<evidence type="ECO:0000256" key="1">
    <source>
        <dbReference type="ARBA" id="ARBA00011073"/>
    </source>
</evidence>
<evidence type="ECO:0000313" key="7">
    <source>
        <dbReference type="EMBL" id="KIE45817.1"/>
    </source>
</evidence>
<dbReference type="Gene3D" id="3.40.50.200">
    <property type="entry name" value="Peptidase S8/S53 domain"/>
    <property type="match status" value="1"/>
</dbReference>
<dbReference type="InterPro" id="IPR022398">
    <property type="entry name" value="Peptidase_S8_His-AS"/>
</dbReference>
<name>A0A0C1QXT7_9CLOT</name>
<dbReference type="InterPro" id="IPR015500">
    <property type="entry name" value="Peptidase_S8_subtilisin-rel"/>
</dbReference>
<dbReference type="PROSITE" id="PS51892">
    <property type="entry name" value="SUBTILASE"/>
    <property type="match status" value="1"/>
</dbReference>
<evidence type="ECO:0000256" key="5">
    <source>
        <dbReference type="PROSITE-ProRule" id="PRU01240"/>
    </source>
</evidence>
<dbReference type="PANTHER" id="PTHR43806">
    <property type="entry name" value="PEPTIDASE S8"/>
    <property type="match status" value="1"/>
</dbReference>
<evidence type="ECO:0000259" key="6">
    <source>
        <dbReference type="Pfam" id="PF00082"/>
    </source>
</evidence>
<keyword evidence="2 5" id="KW-0645">Protease</keyword>
<dbReference type="SUPFAM" id="SSF52743">
    <property type="entry name" value="Subtilisin-like"/>
    <property type="match status" value="1"/>
</dbReference>
<keyword evidence="8" id="KW-1185">Reference proteome</keyword>
<evidence type="ECO:0000256" key="2">
    <source>
        <dbReference type="ARBA" id="ARBA00022670"/>
    </source>
</evidence>
<dbReference type="InterPro" id="IPR050131">
    <property type="entry name" value="Peptidase_S8_subtilisin-like"/>
</dbReference>
<dbReference type="PANTHER" id="PTHR43806:SF65">
    <property type="entry name" value="SERINE PROTEASE APRX"/>
    <property type="match status" value="1"/>
</dbReference>
<feature type="active site" description="Charge relay system" evidence="5">
    <location>
        <position position="124"/>
    </location>
</feature>
<organism evidence="7 8">
    <name type="scientific">Clostridium argentinense CDC 2741</name>
    <dbReference type="NCBI Taxonomy" id="1418104"/>
    <lineage>
        <taxon>Bacteria</taxon>
        <taxon>Bacillati</taxon>
        <taxon>Bacillota</taxon>
        <taxon>Clostridia</taxon>
        <taxon>Eubacteriales</taxon>
        <taxon>Clostridiaceae</taxon>
        <taxon>Clostridium</taxon>
    </lineage>
</organism>
<dbReference type="InterPro" id="IPR036852">
    <property type="entry name" value="Peptidase_S8/S53_dom_sf"/>
</dbReference>
<comment type="caution">
    <text evidence="7">The sequence shown here is derived from an EMBL/GenBank/DDBJ whole genome shotgun (WGS) entry which is preliminary data.</text>
</comment>
<feature type="active site" description="Charge relay system" evidence="5">
    <location>
        <position position="159"/>
    </location>
</feature>
<keyword evidence="3 5" id="KW-0378">Hydrolase</keyword>
<dbReference type="PROSITE" id="PS00137">
    <property type="entry name" value="SUBTILASE_HIS"/>
    <property type="match status" value="1"/>
</dbReference>
<dbReference type="EMBL" id="AYSO01000018">
    <property type="protein sequence ID" value="KIE45817.1"/>
    <property type="molecule type" value="Genomic_DNA"/>
</dbReference>
<evidence type="ECO:0000256" key="3">
    <source>
        <dbReference type="ARBA" id="ARBA00022801"/>
    </source>
</evidence>
<evidence type="ECO:0000313" key="8">
    <source>
        <dbReference type="Proteomes" id="UP000031366"/>
    </source>
</evidence>
<feature type="domain" description="Peptidase S8/S53" evidence="6">
    <location>
        <begin position="115"/>
        <end position="394"/>
    </location>
</feature>
<dbReference type="Proteomes" id="UP000031366">
    <property type="component" value="Unassembled WGS sequence"/>
</dbReference>
<dbReference type="GO" id="GO:0004252">
    <property type="term" value="F:serine-type endopeptidase activity"/>
    <property type="evidence" value="ECO:0007669"/>
    <property type="project" value="UniProtKB-UniRule"/>
</dbReference>